<evidence type="ECO:0000313" key="2">
    <source>
        <dbReference type="Proteomes" id="UP000679260"/>
    </source>
</evidence>
<proteinExistence type="predicted"/>
<reference evidence="1 2" key="1">
    <citation type="submission" date="2020-01" db="EMBL/GenBank/DDBJ databases">
        <title>Veillonella burapaensis sp. nov., anaerobic, Gram-stain-negative coccus isolated from saliva of a Thai child.</title>
        <authorList>
            <person name="Mashima I."/>
            <person name="Theodorea C."/>
            <person name="Nakazawa F."/>
            <person name="Thaweboon B."/>
            <person name="Thaweboon S."/>
            <person name="Tamai R."/>
            <person name="Kiyoura Y."/>
        </authorList>
    </citation>
    <scope>NUCLEOTIDE SEQUENCE [LARGE SCALE GENOMIC DNA]</scope>
    <source>
        <strain evidence="1 2">S12025-13</strain>
    </source>
</reference>
<name>A0ABM7HJF8_9FIRM</name>
<evidence type="ECO:0000313" key="1">
    <source>
        <dbReference type="EMBL" id="BBU37234.1"/>
    </source>
</evidence>
<sequence>MNDARAASFIVLFVRNEFFNMINVFLDERLLLRAYVLDNIMGSSLNIFKASSQV</sequence>
<dbReference type="EMBL" id="AP022322">
    <property type="protein sequence ID" value="BBU37234.1"/>
    <property type="molecule type" value="Genomic_DNA"/>
</dbReference>
<protein>
    <submittedName>
        <fullName evidence="1">Uncharacterized protein</fullName>
    </submittedName>
</protein>
<organism evidence="1 2">
    <name type="scientific">Veillonella orientalis</name>
    <dbReference type="NCBI Taxonomy" id="2682455"/>
    <lineage>
        <taxon>Bacteria</taxon>
        <taxon>Bacillati</taxon>
        <taxon>Bacillota</taxon>
        <taxon>Negativicutes</taxon>
        <taxon>Veillonellales</taxon>
        <taxon>Veillonellaceae</taxon>
        <taxon>Veillonella</taxon>
    </lineage>
</organism>
<accession>A0ABM7HJF8</accession>
<keyword evidence="2" id="KW-1185">Reference proteome</keyword>
<dbReference type="Proteomes" id="UP000679260">
    <property type="component" value="Chromosome"/>
</dbReference>
<gene>
    <name evidence="1" type="ORF">VEIS1202513_17550</name>
</gene>